<dbReference type="EMBL" id="CP060394">
    <property type="protein sequence ID" value="QNI30605.1"/>
    <property type="molecule type" value="Genomic_DNA"/>
</dbReference>
<proteinExistence type="predicted"/>
<dbReference type="Gene3D" id="3.40.190.10">
    <property type="entry name" value="Periplasmic binding protein-like II"/>
    <property type="match status" value="2"/>
</dbReference>
<dbReference type="Pfam" id="PF12974">
    <property type="entry name" value="Phosphonate-bd"/>
    <property type="match status" value="1"/>
</dbReference>
<dbReference type="RefSeq" id="WP_186740605.1">
    <property type="nucleotide sequence ID" value="NZ_CP060394.1"/>
</dbReference>
<dbReference type="Proteomes" id="UP000515312">
    <property type="component" value="Chromosome"/>
</dbReference>
<protein>
    <submittedName>
        <fullName evidence="1">PhnD/SsuA/transferrin family substrate-binding protein</fullName>
    </submittedName>
</protein>
<dbReference type="PANTHER" id="PTHR35841:SF1">
    <property type="entry name" value="PHOSPHONATES-BINDING PERIPLASMIC PROTEIN"/>
    <property type="match status" value="1"/>
</dbReference>
<evidence type="ECO:0000313" key="1">
    <source>
        <dbReference type="EMBL" id="QNI30605.1"/>
    </source>
</evidence>
<gene>
    <name evidence="1" type="ORF">H7849_15845</name>
</gene>
<sequence length="284" mass="31389">MSKTIWVGAVAYDPKVVTIWEGMRRYFHEEAHLPVEVVLFQSYEMQVLALLAKPGEVAPHIDIAWNTNLAYLQADEWSGHACRAIAMRDSDLGWMTKIVAVAGGPVSTVADLKNRTLALGSRDSGHAAILPVHFLEQEGLREGRDYKTLRFDSDLGKHGDTGTSEVDVVRAVLDGRAEAGAIGAPFWSTVQTERLVPEGGLKEIWTSPTYNHCMFTARPGLNAEQERRFVEALSAMSYDNPVHRVILDTEGLKRWLPPHPDGYAALREAAAEQGFFEPQVAHSA</sequence>
<reference evidence="1 2" key="1">
    <citation type="submission" date="2020-08" db="EMBL/GenBank/DDBJ databases">
        <title>Edaphobacter telluris sp. nov. and Acidobacterium dinghuensis sp. nov., two acidobacteria isolated from forest soil.</title>
        <authorList>
            <person name="Fu J."/>
            <person name="Qiu L."/>
        </authorList>
    </citation>
    <scope>NUCLEOTIDE SEQUENCE [LARGE SCALE GENOMIC DNA]</scope>
    <source>
        <strain evidence="1">4Y35</strain>
    </source>
</reference>
<keyword evidence="2" id="KW-1185">Reference proteome</keyword>
<dbReference type="SUPFAM" id="SSF53850">
    <property type="entry name" value="Periplasmic binding protein-like II"/>
    <property type="match status" value="1"/>
</dbReference>
<dbReference type="PANTHER" id="PTHR35841">
    <property type="entry name" value="PHOSPHONATES-BINDING PERIPLASMIC PROTEIN"/>
    <property type="match status" value="1"/>
</dbReference>
<accession>A0A7G8BDI5</accession>
<name>A0A7G8BDI5_9BACT</name>
<dbReference type="KEGG" id="adin:H7849_15845"/>
<organism evidence="1 2">
    <name type="scientific">Alloacidobacterium dinghuense</name>
    <dbReference type="NCBI Taxonomy" id="2763107"/>
    <lineage>
        <taxon>Bacteria</taxon>
        <taxon>Pseudomonadati</taxon>
        <taxon>Acidobacteriota</taxon>
        <taxon>Terriglobia</taxon>
        <taxon>Terriglobales</taxon>
        <taxon>Acidobacteriaceae</taxon>
        <taxon>Alloacidobacterium</taxon>
    </lineage>
</organism>
<dbReference type="AlphaFoldDB" id="A0A7G8BDI5"/>
<evidence type="ECO:0000313" key="2">
    <source>
        <dbReference type="Proteomes" id="UP000515312"/>
    </source>
</evidence>